<dbReference type="InterPro" id="IPR011006">
    <property type="entry name" value="CheY-like_superfamily"/>
</dbReference>
<keyword evidence="1" id="KW-1133">Transmembrane helix</keyword>
<feature type="transmembrane region" description="Helical" evidence="1">
    <location>
        <begin position="61"/>
        <end position="86"/>
    </location>
</feature>
<evidence type="ECO:0000313" key="3">
    <source>
        <dbReference type="Proteomes" id="UP001223072"/>
    </source>
</evidence>
<gene>
    <name evidence="2" type="ORF">QFZ49_003613</name>
</gene>
<keyword evidence="1" id="KW-0812">Transmembrane</keyword>
<keyword evidence="1" id="KW-0472">Membrane</keyword>
<organism evidence="2 3">
    <name type="scientific">Streptomyces turgidiscabies</name>
    <dbReference type="NCBI Taxonomy" id="85558"/>
    <lineage>
        <taxon>Bacteria</taxon>
        <taxon>Bacillati</taxon>
        <taxon>Actinomycetota</taxon>
        <taxon>Actinomycetes</taxon>
        <taxon>Kitasatosporales</taxon>
        <taxon>Streptomycetaceae</taxon>
        <taxon>Streptomyces</taxon>
    </lineage>
</organism>
<accession>A0ABU0RPM2</accession>
<dbReference type="EMBL" id="JAUSZS010000004">
    <property type="protein sequence ID" value="MDQ0933673.1"/>
    <property type="molecule type" value="Genomic_DNA"/>
</dbReference>
<protein>
    <recommendedName>
        <fullName evidence="4">Response regulatory domain-containing protein</fullName>
    </recommendedName>
</protein>
<sequence>MDVTMPELDGLAALRRLRASGCTVPAIESRSHRTYYGHRKGPKAIRLGPSERNRNGTATAYYSYCTTVIRFAVGGVIGVVAVELAVR</sequence>
<evidence type="ECO:0008006" key="4">
    <source>
        <dbReference type="Google" id="ProtNLM"/>
    </source>
</evidence>
<comment type="caution">
    <text evidence="2">The sequence shown here is derived from an EMBL/GenBank/DDBJ whole genome shotgun (WGS) entry which is preliminary data.</text>
</comment>
<evidence type="ECO:0000256" key="1">
    <source>
        <dbReference type="SAM" id="Phobius"/>
    </source>
</evidence>
<evidence type="ECO:0000313" key="2">
    <source>
        <dbReference type="EMBL" id="MDQ0933673.1"/>
    </source>
</evidence>
<keyword evidence="3" id="KW-1185">Reference proteome</keyword>
<name>A0ABU0RPM2_9ACTN</name>
<proteinExistence type="predicted"/>
<dbReference type="Proteomes" id="UP001223072">
    <property type="component" value="Unassembled WGS sequence"/>
</dbReference>
<reference evidence="2 3" key="1">
    <citation type="submission" date="2023-07" db="EMBL/GenBank/DDBJ databases">
        <title>Comparative genomics of wheat-associated soil bacteria to identify genetic determinants of phenazine resistance.</title>
        <authorList>
            <person name="Mouncey N."/>
        </authorList>
    </citation>
    <scope>NUCLEOTIDE SEQUENCE [LARGE SCALE GENOMIC DNA]</scope>
    <source>
        <strain evidence="2 3">W2I16</strain>
    </source>
</reference>
<dbReference type="SUPFAM" id="SSF52172">
    <property type="entry name" value="CheY-like"/>
    <property type="match status" value="1"/>
</dbReference>